<organism evidence="2 3">
    <name type="scientific">Saprolegnia diclina (strain VS20)</name>
    <dbReference type="NCBI Taxonomy" id="1156394"/>
    <lineage>
        <taxon>Eukaryota</taxon>
        <taxon>Sar</taxon>
        <taxon>Stramenopiles</taxon>
        <taxon>Oomycota</taxon>
        <taxon>Saprolegniomycetes</taxon>
        <taxon>Saprolegniales</taxon>
        <taxon>Saprolegniaceae</taxon>
        <taxon>Saprolegnia</taxon>
    </lineage>
</organism>
<dbReference type="OrthoDB" id="10251727at2759"/>
<keyword evidence="2" id="KW-0687">Ribonucleoprotein</keyword>
<dbReference type="AlphaFoldDB" id="T0RLU0"/>
<dbReference type="STRING" id="1156394.T0RLU0"/>
<dbReference type="GeneID" id="19950006"/>
<dbReference type="Gene3D" id="3.30.190.20">
    <property type="match status" value="1"/>
</dbReference>
<dbReference type="VEuPathDB" id="FungiDB:SDRG_09279"/>
<dbReference type="OMA" id="KKDTIRH"/>
<dbReference type="SUPFAM" id="SSF56808">
    <property type="entry name" value="Ribosomal protein L1"/>
    <property type="match status" value="1"/>
</dbReference>
<dbReference type="Pfam" id="PF00687">
    <property type="entry name" value="Ribosomal_L1"/>
    <property type="match status" value="1"/>
</dbReference>
<gene>
    <name evidence="2" type="ORF">SDRG_09279</name>
</gene>
<dbReference type="InterPro" id="IPR028364">
    <property type="entry name" value="Ribosomal_uL1/biogenesis"/>
</dbReference>
<keyword evidence="3" id="KW-1185">Reference proteome</keyword>
<proteinExistence type="predicted"/>
<evidence type="ECO:0000313" key="3">
    <source>
        <dbReference type="Proteomes" id="UP000030762"/>
    </source>
</evidence>
<keyword evidence="2" id="KW-0689">Ribosomal protein</keyword>
<dbReference type="EMBL" id="JH767160">
    <property type="protein sequence ID" value="EQC33298.1"/>
    <property type="molecule type" value="Genomic_DNA"/>
</dbReference>
<evidence type="ECO:0000256" key="1">
    <source>
        <dbReference type="SAM" id="MobiDB-lite"/>
    </source>
</evidence>
<dbReference type="CDD" id="cd00403">
    <property type="entry name" value="Ribosomal_L1"/>
    <property type="match status" value="1"/>
</dbReference>
<dbReference type="GO" id="GO:0005840">
    <property type="term" value="C:ribosome"/>
    <property type="evidence" value="ECO:0007669"/>
    <property type="project" value="UniProtKB-KW"/>
</dbReference>
<name>T0RLU0_SAPDV</name>
<dbReference type="InParanoid" id="T0RLU0"/>
<accession>T0RLU0</accession>
<dbReference type="InterPro" id="IPR023674">
    <property type="entry name" value="Ribosomal_uL1-like"/>
</dbReference>
<dbReference type="RefSeq" id="XP_008613421.1">
    <property type="nucleotide sequence ID" value="XM_008615199.1"/>
</dbReference>
<protein>
    <submittedName>
        <fullName evidence="2">50S ribosomal protein L1</fullName>
    </submittedName>
</protein>
<sequence length="262" mass="28723">MERLVPTEVKRAVVALQQFQQKQAPPAKKKHKTHAVISLIVTRKKVPATVAPKPVPIALPHSLRLDGDAILLVKDIDLKRIKDALAKEPVPGVAKVMGLKQLKTQLKEPREFRALYTTFLADDRVLNVIKATLGKKFFEATPLVELVPVLVAKRDVADYVRRALDGTTMVPSPGPCINVKVAIDLMPAEVIMENIAAATAVIVDNIGRKWKNVKSISIKTTESIALPIYHAPVDAVKKPENTSKKRKANDSATPVTKKAKRG</sequence>
<dbReference type="Proteomes" id="UP000030762">
    <property type="component" value="Unassembled WGS sequence"/>
</dbReference>
<dbReference type="eggNOG" id="KOG1685">
    <property type="taxonomic scope" value="Eukaryota"/>
</dbReference>
<dbReference type="InterPro" id="IPR016095">
    <property type="entry name" value="Ribosomal_uL1_3-a/b-sand"/>
</dbReference>
<dbReference type="Gene3D" id="3.40.50.790">
    <property type="match status" value="1"/>
</dbReference>
<feature type="region of interest" description="Disordered" evidence="1">
    <location>
        <begin position="237"/>
        <end position="262"/>
    </location>
</feature>
<evidence type="ECO:0000313" key="2">
    <source>
        <dbReference type="EMBL" id="EQC33298.1"/>
    </source>
</evidence>
<reference evidence="2 3" key="1">
    <citation type="submission" date="2012-04" db="EMBL/GenBank/DDBJ databases">
        <title>The Genome Sequence of Saprolegnia declina VS20.</title>
        <authorList>
            <consortium name="The Broad Institute Genome Sequencing Platform"/>
            <person name="Russ C."/>
            <person name="Nusbaum C."/>
            <person name="Tyler B."/>
            <person name="van West P."/>
            <person name="Dieguez-Uribeondo J."/>
            <person name="de Bruijn I."/>
            <person name="Tripathy S."/>
            <person name="Jiang R."/>
            <person name="Young S.K."/>
            <person name="Zeng Q."/>
            <person name="Gargeya S."/>
            <person name="Fitzgerald M."/>
            <person name="Haas B."/>
            <person name="Abouelleil A."/>
            <person name="Alvarado L."/>
            <person name="Arachchi H.M."/>
            <person name="Berlin A."/>
            <person name="Chapman S.B."/>
            <person name="Goldberg J."/>
            <person name="Griggs A."/>
            <person name="Gujja S."/>
            <person name="Hansen M."/>
            <person name="Howarth C."/>
            <person name="Imamovic A."/>
            <person name="Larimer J."/>
            <person name="McCowen C."/>
            <person name="Montmayeur A."/>
            <person name="Murphy C."/>
            <person name="Neiman D."/>
            <person name="Pearson M."/>
            <person name="Priest M."/>
            <person name="Roberts A."/>
            <person name="Saif S."/>
            <person name="Shea T."/>
            <person name="Sisk P."/>
            <person name="Sykes S."/>
            <person name="Wortman J."/>
            <person name="Nusbaum C."/>
            <person name="Birren B."/>
        </authorList>
    </citation>
    <scope>NUCLEOTIDE SEQUENCE [LARGE SCALE GENOMIC DNA]</scope>
    <source>
        <strain evidence="2 3">VS20</strain>
    </source>
</reference>